<proteinExistence type="predicted"/>
<name>A0AAV1J5G0_9NEOP</name>
<accession>A0AAV1J5G0</accession>
<dbReference type="EMBL" id="CAVLEF010000005">
    <property type="protein sequence ID" value="CAK1543751.1"/>
    <property type="molecule type" value="Genomic_DNA"/>
</dbReference>
<keyword evidence="2" id="KW-1185">Reference proteome</keyword>
<dbReference type="AlphaFoldDB" id="A0AAV1J5G0"/>
<comment type="caution">
    <text evidence="1">The sequence shown here is derived from an EMBL/GenBank/DDBJ whole genome shotgun (WGS) entry which is preliminary data.</text>
</comment>
<dbReference type="Proteomes" id="UP001497472">
    <property type="component" value="Unassembled WGS sequence"/>
</dbReference>
<protein>
    <submittedName>
        <fullName evidence="1">Uncharacterized protein</fullName>
    </submittedName>
</protein>
<evidence type="ECO:0000313" key="2">
    <source>
        <dbReference type="Proteomes" id="UP001497472"/>
    </source>
</evidence>
<sequence>MSSSVAPTGYEVPASKRYMANGGPLRQRWRLLICARGSVPWCRALTPPRRGALRSERWLRARDALKRVRR</sequence>
<organism evidence="1 2">
    <name type="scientific">Leptosia nina</name>
    <dbReference type="NCBI Taxonomy" id="320188"/>
    <lineage>
        <taxon>Eukaryota</taxon>
        <taxon>Metazoa</taxon>
        <taxon>Ecdysozoa</taxon>
        <taxon>Arthropoda</taxon>
        <taxon>Hexapoda</taxon>
        <taxon>Insecta</taxon>
        <taxon>Pterygota</taxon>
        <taxon>Neoptera</taxon>
        <taxon>Endopterygota</taxon>
        <taxon>Lepidoptera</taxon>
        <taxon>Glossata</taxon>
        <taxon>Ditrysia</taxon>
        <taxon>Papilionoidea</taxon>
        <taxon>Pieridae</taxon>
        <taxon>Pierinae</taxon>
        <taxon>Leptosia</taxon>
    </lineage>
</organism>
<gene>
    <name evidence="1" type="ORF">LNINA_LOCUS3547</name>
</gene>
<reference evidence="1 2" key="1">
    <citation type="submission" date="2023-11" db="EMBL/GenBank/DDBJ databases">
        <authorList>
            <person name="Okamura Y."/>
        </authorList>
    </citation>
    <scope>NUCLEOTIDE SEQUENCE [LARGE SCALE GENOMIC DNA]</scope>
</reference>
<evidence type="ECO:0000313" key="1">
    <source>
        <dbReference type="EMBL" id="CAK1543751.1"/>
    </source>
</evidence>